<gene>
    <name evidence="2" type="ORF">Tco_1124124</name>
</gene>
<protein>
    <recommendedName>
        <fullName evidence="4">FRIGIDA-like protein</fullName>
    </recommendedName>
</protein>
<reference evidence="2" key="2">
    <citation type="submission" date="2022-01" db="EMBL/GenBank/DDBJ databases">
        <authorList>
            <person name="Yamashiro T."/>
            <person name="Shiraishi A."/>
            <person name="Satake H."/>
            <person name="Nakayama K."/>
        </authorList>
    </citation>
    <scope>NUCLEOTIDE SEQUENCE</scope>
</reference>
<sequence>MGRYEEEGWNDPIFLEEGSLNYKNANIEQLLGVMECQVDTLMNDAISLMVKSGDLCGLTSNTMRQLPLKPSHQEEFKGLVTNFILNQEEKVRQLEEYMCVIGSDFMQLASKVVEKLKEEIRVKKNKFTKIKKITRYPDTEDPEPLNGHKFSPPLVRESTFGFKPGTNNNRNVKYRYDAENLSPQSSPQVLPSFKVYTPPVTYPEEVEETRNPDGGRTFGPHETRRFRLEYL</sequence>
<organism evidence="2 3">
    <name type="scientific">Tanacetum coccineum</name>
    <dbReference type="NCBI Taxonomy" id="301880"/>
    <lineage>
        <taxon>Eukaryota</taxon>
        <taxon>Viridiplantae</taxon>
        <taxon>Streptophyta</taxon>
        <taxon>Embryophyta</taxon>
        <taxon>Tracheophyta</taxon>
        <taxon>Spermatophyta</taxon>
        <taxon>Magnoliopsida</taxon>
        <taxon>eudicotyledons</taxon>
        <taxon>Gunneridae</taxon>
        <taxon>Pentapetalae</taxon>
        <taxon>asterids</taxon>
        <taxon>campanulids</taxon>
        <taxon>Asterales</taxon>
        <taxon>Asteraceae</taxon>
        <taxon>Asteroideae</taxon>
        <taxon>Anthemideae</taxon>
        <taxon>Anthemidinae</taxon>
        <taxon>Tanacetum</taxon>
    </lineage>
</organism>
<reference evidence="2" key="1">
    <citation type="journal article" date="2022" name="Int. J. Mol. Sci.">
        <title>Draft Genome of Tanacetum Coccineum: Genomic Comparison of Closely Related Tanacetum-Family Plants.</title>
        <authorList>
            <person name="Yamashiro T."/>
            <person name="Shiraishi A."/>
            <person name="Nakayama K."/>
            <person name="Satake H."/>
        </authorList>
    </citation>
    <scope>NUCLEOTIDE SEQUENCE</scope>
</reference>
<name>A0ABQ5J952_9ASTR</name>
<evidence type="ECO:0000313" key="2">
    <source>
        <dbReference type="EMBL" id="GJU07694.1"/>
    </source>
</evidence>
<evidence type="ECO:0000313" key="3">
    <source>
        <dbReference type="Proteomes" id="UP001151760"/>
    </source>
</evidence>
<keyword evidence="3" id="KW-1185">Reference proteome</keyword>
<feature type="coiled-coil region" evidence="1">
    <location>
        <begin position="106"/>
        <end position="133"/>
    </location>
</feature>
<keyword evidence="1" id="KW-0175">Coiled coil</keyword>
<comment type="caution">
    <text evidence="2">The sequence shown here is derived from an EMBL/GenBank/DDBJ whole genome shotgun (WGS) entry which is preliminary data.</text>
</comment>
<accession>A0ABQ5J952</accession>
<proteinExistence type="predicted"/>
<evidence type="ECO:0000256" key="1">
    <source>
        <dbReference type="SAM" id="Coils"/>
    </source>
</evidence>
<dbReference type="EMBL" id="BQNB010021564">
    <property type="protein sequence ID" value="GJU07694.1"/>
    <property type="molecule type" value="Genomic_DNA"/>
</dbReference>
<dbReference type="Proteomes" id="UP001151760">
    <property type="component" value="Unassembled WGS sequence"/>
</dbReference>
<evidence type="ECO:0008006" key="4">
    <source>
        <dbReference type="Google" id="ProtNLM"/>
    </source>
</evidence>